<proteinExistence type="predicted"/>
<dbReference type="Gene3D" id="3.30.2010.10">
    <property type="entry name" value="Metalloproteases ('zincins'), catalytic domain"/>
    <property type="match status" value="1"/>
</dbReference>
<dbReference type="RefSeq" id="WP_137402974.1">
    <property type="nucleotide sequence ID" value="NZ_BMIU01000014.1"/>
</dbReference>
<name>A0ABQ1V699_9BACT</name>
<evidence type="ECO:0000259" key="1">
    <source>
        <dbReference type="Pfam" id="PF01863"/>
    </source>
</evidence>
<sequence>MSKDILYKKLSFGSKEISYELTYQERKTLGIRVYPDCSVKVIAPVETSEDNLKEKLKKKAPWILKQQNEFLSYHPLTPPRQYVNGETHLYLGRQYRLRIEPAQTNEVKLYRGRLIVFKRESQSPEKLLKEWYREKATSHFKATLRSLLPLFKKYKIEEPTLQILHMPTRWGSCTPKGKVILNPELIKAPKGSIEYVIIHELCHIVHHNHTKAFYDLQEKIMPDWKKWKERLEMSLT</sequence>
<reference evidence="3" key="1">
    <citation type="journal article" date="2019" name="Int. J. Syst. Evol. Microbiol.">
        <title>The Global Catalogue of Microorganisms (GCM) 10K type strain sequencing project: providing services to taxonomists for standard genome sequencing and annotation.</title>
        <authorList>
            <consortium name="The Broad Institute Genomics Platform"/>
            <consortium name="The Broad Institute Genome Sequencing Center for Infectious Disease"/>
            <person name="Wu L."/>
            <person name="Ma J."/>
        </authorList>
    </citation>
    <scope>NUCLEOTIDE SEQUENCE [LARGE SCALE GENOMIC DNA]</scope>
    <source>
        <strain evidence="3">CGMCC 1.15407</strain>
    </source>
</reference>
<dbReference type="EMBL" id="BMIU01000014">
    <property type="protein sequence ID" value="GGF38511.1"/>
    <property type="molecule type" value="Genomic_DNA"/>
</dbReference>
<dbReference type="CDD" id="cd07344">
    <property type="entry name" value="M48_yhfN_like"/>
    <property type="match status" value="1"/>
</dbReference>
<accession>A0ABQ1V699</accession>
<protein>
    <submittedName>
        <fullName evidence="2">Metal-dependent hydrolase</fullName>
    </submittedName>
</protein>
<keyword evidence="2" id="KW-0378">Hydrolase</keyword>
<keyword evidence="3" id="KW-1185">Reference proteome</keyword>
<dbReference type="PANTHER" id="PTHR30399:SF1">
    <property type="entry name" value="UTP PYROPHOSPHATASE"/>
    <property type="match status" value="1"/>
</dbReference>
<feature type="domain" description="YgjP-like metallopeptidase" evidence="1">
    <location>
        <begin position="27"/>
        <end position="232"/>
    </location>
</feature>
<dbReference type="Pfam" id="PF01863">
    <property type="entry name" value="YgjP-like"/>
    <property type="match status" value="1"/>
</dbReference>
<dbReference type="Proteomes" id="UP000647339">
    <property type="component" value="Unassembled WGS sequence"/>
</dbReference>
<organism evidence="2 3">
    <name type="scientific">Echinicola rosea</name>
    <dbReference type="NCBI Taxonomy" id="1807691"/>
    <lineage>
        <taxon>Bacteria</taxon>
        <taxon>Pseudomonadati</taxon>
        <taxon>Bacteroidota</taxon>
        <taxon>Cytophagia</taxon>
        <taxon>Cytophagales</taxon>
        <taxon>Cyclobacteriaceae</taxon>
        <taxon>Echinicola</taxon>
    </lineage>
</organism>
<evidence type="ECO:0000313" key="2">
    <source>
        <dbReference type="EMBL" id="GGF38511.1"/>
    </source>
</evidence>
<evidence type="ECO:0000313" key="3">
    <source>
        <dbReference type="Proteomes" id="UP000647339"/>
    </source>
</evidence>
<gene>
    <name evidence="2" type="ORF">GCM10011339_28900</name>
</gene>
<dbReference type="InterPro" id="IPR002725">
    <property type="entry name" value="YgjP-like_metallopeptidase"/>
</dbReference>
<dbReference type="GO" id="GO:0016787">
    <property type="term" value="F:hydrolase activity"/>
    <property type="evidence" value="ECO:0007669"/>
    <property type="project" value="UniProtKB-KW"/>
</dbReference>
<dbReference type="PANTHER" id="PTHR30399">
    <property type="entry name" value="UNCHARACTERIZED PROTEIN YGJP"/>
    <property type="match status" value="1"/>
</dbReference>
<comment type="caution">
    <text evidence="2">The sequence shown here is derived from an EMBL/GenBank/DDBJ whole genome shotgun (WGS) entry which is preliminary data.</text>
</comment>
<dbReference type="InterPro" id="IPR053136">
    <property type="entry name" value="UTP_pyrophosphatase-like"/>
</dbReference>